<dbReference type="GO" id="GO:0051301">
    <property type="term" value="P:cell division"/>
    <property type="evidence" value="ECO:0007669"/>
    <property type="project" value="UniProtKB-KW"/>
</dbReference>
<reference evidence="17" key="1">
    <citation type="submission" date="2016-10" db="EMBL/GenBank/DDBJ databases">
        <authorList>
            <person name="Varghese N."/>
            <person name="Submissions S."/>
        </authorList>
    </citation>
    <scope>NUCLEOTIDE SEQUENCE [LARGE SCALE GENOMIC DNA]</scope>
    <source>
        <strain evidence="17">DSM 18887</strain>
    </source>
</reference>
<accession>A0A1H9HFZ5</accession>
<keyword evidence="8 15" id="KW-0472">Membrane</keyword>
<keyword evidence="6" id="KW-0133">Cell shape</keyword>
<evidence type="ECO:0000256" key="13">
    <source>
        <dbReference type="SAM" id="Coils"/>
    </source>
</evidence>
<evidence type="ECO:0000256" key="14">
    <source>
        <dbReference type="SAM" id="MobiDB-lite"/>
    </source>
</evidence>
<protein>
    <recommendedName>
        <fullName evidence="11">Z-ring associated protein G</fullName>
    </recommendedName>
    <alternativeName>
        <fullName evidence="12">Cell division protein ZapG</fullName>
    </alternativeName>
</protein>
<feature type="compositionally biased region" description="Polar residues" evidence="14">
    <location>
        <begin position="94"/>
        <end position="104"/>
    </location>
</feature>
<feature type="compositionally biased region" description="Basic and acidic residues" evidence="14">
    <location>
        <begin position="179"/>
        <end position="197"/>
    </location>
</feature>
<keyword evidence="7 15" id="KW-1133">Transmembrane helix</keyword>
<keyword evidence="5 15" id="KW-0812">Transmembrane</keyword>
<evidence type="ECO:0000313" key="16">
    <source>
        <dbReference type="EMBL" id="SEQ61260.1"/>
    </source>
</evidence>
<feature type="compositionally biased region" description="Basic and acidic residues" evidence="14">
    <location>
        <begin position="141"/>
        <end position="152"/>
    </location>
</feature>
<evidence type="ECO:0000256" key="4">
    <source>
        <dbReference type="ARBA" id="ARBA00022618"/>
    </source>
</evidence>
<evidence type="ECO:0000256" key="12">
    <source>
        <dbReference type="ARBA" id="ARBA00035727"/>
    </source>
</evidence>
<evidence type="ECO:0000256" key="11">
    <source>
        <dbReference type="ARBA" id="ARBA00035703"/>
    </source>
</evidence>
<dbReference type="GO" id="GO:0008360">
    <property type="term" value="P:regulation of cell shape"/>
    <property type="evidence" value="ECO:0007669"/>
    <property type="project" value="UniProtKB-KW"/>
</dbReference>
<keyword evidence="3" id="KW-0997">Cell inner membrane</keyword>
<feature type="coiled-coil region" evidence="13">
    <location>
        <begin position="33"/>
        <end position="60"/>
    </location>
</feature>
<keyword evidence="13" id="KW-0175">Coiled coil</keyword>
<dbReference type="PANTHER" id="PTHR39579:SF1">
    <property type="entry name" value="INNER MEMBRANE PROTEIN YHCB"/>
    <property type="match status" value="1"/>
</dbReference>
<evidence type="ECO:0000256" key="9">
    <source>
        <dbReference type="ARBA" id="ARBA00023306"/>
    </source>
</evidence>
<feature type="transmembrane region" description="Helical" evidence="15">
    <location>
        <begin position="6"/>
        <end position="25"/>
    </location>
</feature>
<dbReference type="OrthoDB" id="7068713at2"/>
<comment type="similarity">
    <text evidence="10">Belongs to the ZapG family.</text>
</comment>
<organism evidence="16 17">
    <name type="scientific">Amphritea atlantica</name>
    <dbReference type="NCBI Taxonomy" id="355243"/>
    <lineage>
        <taxon>Bacteria</taxon>
        <taxon>Pseudomonadati</taxon>
        <taxon>Pseudomonadota</taxon>
        <taxon>Gammaproteobacteria</taxon>
        <taxon>Oceanospirillales</taxon>
        <taxon>Oceanospirillaceae</taxon>
        <taxon>Amphritea</taxon>
    </lineage>
</organism>
<evidence type="ECO:0000256" key="10">
    <source>
        <dbReference type="ARBA" id="ARBA00035657"/>
    </source>
</evidence>
<keyword evidence="4" id="KW-0132">Cell division</keyword>
<dbReference type="PANTHER" id="PTHR39579">
    <property type="entry name" value="INNER MEMBRANE PROTEIN YHCB"/>
    <property type="match status" value="1"/>
</dbReference>
<evidence type="ECO:0000256" key="5">
    <source>
        <dbReference type="ARBA" id="ARBA00022692"/>
    </source>
</evidence>
<sequence length="197" mass="21986">MEESSVWIIGIVTLLAGTLIGYLMGRSGDTSSQQKLVDQLNEAQRDLSEYKEKVNGHFEKTAELVNNLTESYKQVHQHLAQGSETLCMGEHSPAQLSSQPQPKISEQVKEEPEEEEAAEKEQIPTVTDQVDTPEDEPEVVEPPRDYAIKSPDEEGTLSEKYGLKKKSETDEDIEIPPLVKDHVPGNSLRDSDEKRSA</sequence>
<evidence type="ECO:0000256" key="7">
    <source>
        <dbReference type="ARBA" id="ARBA00022989"/>
    </source>
</evidence>
<keyword evidence="17" id="KW-1185">Reference proteome</keyword>
<evidence type="ECO:0000256" key="6">
    <source>
        <dbReference type="ARBA" id="ARBA00022960"/>
    </source>
</evidence>
<evidence type="ECO:0000256" key="1">
    <source>
        <dbReference type="ARBA" id="ARBA00004377"/>
    </source>
</evidence>
<dbReference type="GO" id="GO:0005886">
    <property type="term" value="C:plasma membrane"/>
    <property type="evidence" value="ECO:0007669"/>
    <property type="project" value="UniProtKB-SubCell"/>
</dbReference>
<keyword evidence="2" id="KW-1003">Cell membrane</keyword>
<feature type="region of interest" description="Disordered" evidence="14">
    <location>
        <begin position="90"/>
        <end position="197"/>
    </location>
</feature>
<dbReference type="EMBL" id="FOGB01000005">
    <property type="protein sequence ID" value="SEQ61260.1"/>
    <property type="molecule type" value="Genomic_DNA"/>
</dbReference>
<evidence type="ECO:0000256" key="15">
    <source>
        <dbReference type="SAM" id="Phobius"/>
    </source>
</evidence>
<gene>
    <name evidence="16" type="ORF">SAMN03080615_02124</name>
</gene>
<evidence type="ECO:0000256" key="3">
    <source>
        <dbReference type="ARBA" id="ARBA00022519"/>
    </source>
</evidence>
<keyword evidence="9" id="KW-0131">Cell cycle</keyword>
<dbReference type="STRING" id="355243.SAMN03080615_02124"/>
<dbReference type="Proteomes" id="UP000198749">
    <property type="component" value="Unassembled WGS sequence"/>
</dbReference>
<evidence type="ECO:0000256" key="2">
    <source>
        <dbReference type="ARBA" id="ARBA00022475"/>
    </source>
</evidence>
<evidence type="ECO:0000313" key="17">
    <source>
        <dbReference type="Proteomes" id="UP000198749"/>
    </source>
</evidence>
<comment type="subcellular location">
    <subcellularLocation>
        <location evidence="1">Cell inner membrane</location>
        <topology evidence="1">Single-pass membrane protein</topology>
    </subcellularLocation>
</comment>
<proteinExistence type="inferred from homology"/>
<evidence type="ECO:0000256" key="8">
    <source>
        <dbReference type="ARBA" id="ARBA00023136"/>
    </source>
</evidence>
<dbReference type="Pfam" id="PF06295">
    <property type="entry name" value="ZapG-like"/>
    <property type="match status" value="1"/>
</dbReference>
<dbReference type="RefSeq" id="WP_091357642.1">
    <property type="nucleotide sequence ID" value="NZ_AP025284.1"/>
</dbReference>
<name>A0A1H9HFZ5_9GAMM</name>
<dbReference type="AlphaFoldDB" id="A0A1H9HFZ5"/>
<dbReference type="InterPro" id="IPR009386">
    <property type="entry name" value="ZapG-like"/>
</dbReference>